<evidence type="ECO:0000256" key="1">
    <source>
        <dbReference type="ARBA" id="ARBA00004123"/>
    </source>
</evidence>
<dbReference type="Gene3D" id="2.130.10.10">
    <property type="entry name" value="YVTN repeat-like/Quinoprotein amine dehydrogenase"/>
    <property type="match status" value="1"/>
</dbReference>
<dbReference type="InterPro" id="IPR052416">
    <property type="entry name" value="GTF3C_component"/>
</dbReference>
<evidence type="ECO:0000256" key="6">
    <source>
        <dbReference type="PROSITE-ProRule" id="PRU00042"/>
    </source>
</evidence>
<dbReference type="PANTHER" id="PTHR15052">
    <property type="entry name" value="RNA POLYMERASE III TRANSCRIPTION INITIATION FACTOR COMPLEX SUBUNIT"/>
    <property type="match status" value="1"/>
</dbReference>
<keyword evidence="6" id="KW-0862">Zinc</keyword>
<reference evidence="10 11" key="1">
    <citation type="submission" date="2020-10" db="EMBL/GenBank/DDBJ databases">
        <authorList>
            <person name="Klimov P.B."/>
            <person name="Dyachkov S.M."/>
            <person name="Chetverikov P.E."/>
        </authorList>
    </citation>
    <scope>NUCLEOTIDE SEQUENCE [LARGE SCALE GENOMIC DNA]</scope>
    <source>
        <strain evidence="10">BMOC 18-1129-001#AD2665</strain>
        <tissue evidence="10">Entire mites</tissue>
    </source>
</reference>
<dbReference type="PROSITE" id="PS50157">
    <property type="entry name" value="ZINC_FINGER_C2H2_2"/>
    <property type="match status" value="1"/>
</dbReference>
<evidence type="ECO:0000256" key="3">
    <source>
        <dbReference type="ARBA" id="ARBA00022737"/>
    </source>
</evidence>
<dbReference type="Pfam" id="PF00400">
    <property type="entry name" value="WD40"/>
    <property type="match status" value="1"/>
</dbReference>
<feature type="repeat" description="WD" evidence="7">
    <location>
        <begin position="461"/>
        <end position="497"/>
    </location>
</feature>
<feature type="region of interest" description="Disordered" evidence="8">
    <location>
        <begin position="619"/>
        <end position="649"/>
    </location>
</feature>
<dbReference type="Proteomes" id="UP000825002">
    <property type="component" value="Unassembled WGS sequence"/>
</dbReference>
<dbReference type="InterPro" id="IPR036322">
    <property type="entry name" value="WD40_repeat_dom_sf"/>
</dbReference>
<dbReference type="Gene3D" id="3.30.160.60">
    <property type="entry name" value="Classic Zinc Finger"/>
    <property type="match status" value="1"/>
</dbReference>
<dbReference type="PANTHER" id="PTHR15052:SF2">
    <property type="entry name" value="GENERAL TRANSCRIPTION FACTOR 3C POLYPEPTIDE 2"/>
    <property type="match status" value="1"/>
</dbReference>
<organism evidence="10 11">
    <name type="scientific">Fragariocoptes setiger</name>
    <dbReference type="NCBI Taxonomy" id="1670756"/>
    <lineage>
        <taxon>Eukaryota</taxon>
        <taxon>Metazoa</taxon>
        <taxon>Ecdysozoa</taxon>
        <taxon>Arthropoda</taxon>
        <taxon>Chelicerata</taxon>
        <taxon>Arachnida</taxon>
        <taxon>Acari</taxon>
        <taxon>Acariformes</taxon>
        <taxon>Trombidiformes</taxon>
        <taxon>Prostigmata</taxon>
        <taxon>Eupodina</taxon>
        <taxon>Eriophyoidea</taxon>
        <taxon>Phytoptidae</taxon>
        <taxon>Fragariocoptes</taxon>
    </lineage>
</organism>
<gene>
    <name evidence="10" type="primary">GTF3C2</name>
    <name evidence="10" type="ORF">GZH46_02455</name>
</gene>
<dbReference type="PROSITE" id="PS50294">
    <property type="entry name" value="WD_REPEATS_REGION"/>
    <property type="match status" value="1"/>
</dbReference>
<feature type="compositionally biased region" description="Acidic residues" evidence="8">
    <location>
        <begin position="629"/>
        <end position="639"/>
    </location>
</feature>
<feature type="non-terminal residue" evidence="10">
    <location>
        <position position="727"/>
    </location>
</feature>
<dbReference type="PROSITE" id="PS00028">
    <property type="entry name" value="ZINC_FINGER_C2H2_1"/>
    <property type="match status" value="1"/>
</dbReference>
<evidence type="ECO:0000259" key="9">
    <source>
        <dbReference type="PROSITE" id="PS50157"/>
    </source>
</evidence>
<keyword evidence="5" id="KW-0539">Nucleus</keyword>
<keyword evidence="3" id="KW-0677">Repeat</keyword>
<evidence type="ECO:0000256" key="7">
    <source>
        <dbReference type="PROSITE-ProRule" id="PRU00221"/>
    </source>
</evidence>
<dbReference type="EMBL" id="JAIFTH010000721">
    <property type="protein sequence ID" value="KAG9509039.1"/>
    <property type="molecule type" value="Genomic_DNA"/>
</dbReference>
<comment type="subcellular location">
    <subcellularLocation>
        <location evidence="1">Nucleus</location>
    </subcellularLocation>
</comment>
<keyword evidence="2 7" id="KW-0853">WD repeat</keyword>
<dbReference type="InterPro" id="IPR001680">
    <property type="entry name" value="WD40_rpt"/>
</dbReference>
<evidence type="ECO:0000256" key="5">
    <source>
        <dbReference type="ARBA" id="ARBA00023242"/>
    </source>
</evidence>
<keyword evidence="4" id="KW-0804">Transcription</keyword>
<dbReference type="PROSITE" id="PS50082">
    <property type="entry name" value="WD_REPEATS_2"/>
    <property type="match status" value="1"/>
</dbReference>
<keyword evidence="6" id="KW-0479">Metal-binding</keyword>
<sequence>MTSDSDDPIALRRAKGREGNREQAKKTRLLKYWHESWEMPELRKGSPYPARKALSMLQKAKKIKCPQCDAQFTTRQGIQYHFKRCNIDLKPKCLLCQLSFPTKGMLLRHLCTNHISELPDPPNHLIEGLDYLFDIESAKRTQRARSSVGVHNPLILAKKFHSEYFNAKGHFLDKWLPTKKCWSLVDQKAANITMLPQSSSPKFKLNDSEWIALEAGQSLCCTGKHCSESLIDSSTDTIFYTGGSIWAAAWCPMPDCVISTPEQFIIVAVSCADMDATRTFRTNANEPGYLQLWSLTPVKRKSSPQGAKLKLSIFHRYGCIWGMSWCPGGTSFKESSSQIHNDSQMPRLGLLALACSDGRIRIISIPHVQSLEANFKSSWNFEEPPVFTVQTVAELVAPGIGSSTDYHAIVCKCLSWSDTNPSLIAAGYSNGLIAVFDIESTSQLLITNQDTRQIIRPLKVWFAHNMAVTSLTWMSSTNVNSLASGSVDRSIKVWNLDDLISFLSLEKFPVTKIMYDYRHKGCIIAFDTAFNSSFTNRVITRHPTREGWEGRSLTLHRGTVWDFDISPITSSFASVDSAGELIVLPMFSTKKVRSNKNLQIHNRLSIYSIIPSALEDQIDTSQNERTDSDTESDDSDESSEGAIVNHDSFTNPKKYKSIETRKSKRPKKFLLPHNYPPVDSYEHFKRTFGLTFKDSSESTSEMNIELLNCDRVCDYPFCSINKTLAGL</sequence>
<dbReference type="SUPFAM" id="SSF50978">
    <property type="entry name" value="WD40 repeat-like"/>
    <property type="match status" value="1"/>
</dbReference>
<feature type="domain" description="C2H2-type" evidence="9">
    <location>
        <begin position="91"/>
        <end position="119"/>
    </location>
</feature>
<protein>
    <submittedName>
        <fullName evidence="10">General transcription factor 3C polypeptide 2</fullName>
    </submittedName>
</protein>
<evidence type="ECO:0000313" key="10">
    <source>
        <dbReference type="EMBL" id="KAG9509039.1"/>
    </source>
</evidence>
<accession>A0ABQ7S6H7</accession>
<feature type="compositionally biased region" description="Basic and acidic residues" evidence="8">
    <location>
        <begin position="16"/>
        <end position="25"/>
    </location>
</feature>
<dbReference type="InterPro" id="IPR015943">
    <property type="entry name" value="WD40/YVTN_repeat-like_dom_sf"/>
</dbReference>
<feature type="region of interest" description="Disordered" evidence="8">
    <location>
        <begin position="1"/>
        <end position="25"/>
    </location>
</feature>
<keyword evidence="11" id="KW-1185">Reference proteome</keyword>
<dbReference type="InterPro" id="IPR013087">
    <property type="entry name" value="Znf_C2H2_type"/>
</dbReference>
<dbReference type="SMART" id="SM00355">
    <property type="entry name" value="ZnF_C2H2"/>
    <property type="match status" value="2"/>
</dbReference>
<dbReference type="SMART" id="SM00320">
    <property type="entry name" value="WD40"/>
    <property type="match status" value="4"/>
</dbReference>
<dbReference type="PROSITE" id="PS00678">
    <property type="entry name" value="WD_REPEATS_1"/>
    <property type="match status" value="1"/>
</dbReference>
<keyword evidence="6" id="KW-0863">Zinc-finger</keyword>
<evidence type="ECO:0000256" key="4">
    <source>
        <dbReference type="ARBA" id="ARBA00023163"/>
    </source>
</evidence>
<evidence type="ECO:0000256" key="8">
    <source>
        <dbReference type="SAM" id="MobiDB-lite"/>
    </source>
</evidence>
<evidence type="ECO:0000256" key="2">
    <source>
        <dbReference type="ARBA" id="ARBA00022574"/>
    </source>
</evidence>
<dbReference type="InterPro" id="IPR019775">
    <property type="entry name" value="WD40_repeat_CS"/>
</dbReference>
<evidence type="ECO:0000313" key="11">
    <source>
        <dbReference type="Proteomes" id="UP000825002"/>
    </source>
</evidence>
<comment type="caution">
    <text evidence="10">The sequence shown here is derived from an EMBL/GenBank/DDBJ whole genome shotgun (WGS) entry which is preliminary data.</text>
</comment>
<proteinExistence type="predicted"/>
<name>A0ABQ7S6H7_9ACAR</name>